<evidence type="ECO:0000313" key="2">
    <source>
        <dbReference type="Proteomes" id="UP001177670"/>
    </source>
</evidence>
<reference evidence="1" key="1">
    <citation type="submission" date="2021-10" db="EMBL/GenBank/DDBJ databases">
        <title>Melipona bicolor Genome sequencing and assembly.</title>
        <authorList>
            <person name="Araujo N.S."/>
            <person name="Arias M.C."/>
        </authorList>
    </citation>
    <scope>NUCLEOTIDE SEQUENCE</scope>
    <source>
        <strain evidence="1">USP_2M_L1-L4_2017</strain>
        <tissue evidence="1">Whole body</tissue>
    </source>
</reference>
<dbReference type="AlphaFoldDB" id="A0AA40FUH5"/>
<sequence>MVGGILDLDSDLAKTRELLKSVVRDAHLILSSAIKRKSVIKSDINMNAIHTGLEMVRFILALCQDFRL</sequence>
<protein>
    <submittedName>
        <fullName evidence="1">Uncharacterized protein</fullName>
    </submittedName>
</protein>
<dbReference type="EMBL" id="JAHYIQ010000016">
    <property type="protein sequence ID" value="KAK1125335.1"/>
    <property type="molecule type" value="Genomic_DNA"/>
</dbReference>
<keyword evidence="2" id="KW-1185">Reference proteome</keyword>
<gene>
    <name evidence="1" type="ORF">K0M31_005705</name>
</gene>
<dbReference type="Proteomes" id="UP001177670">
    <property type="component" value="Unassembled WGS sequence"/>
</dbReference>
<evidence type="ECO:0000313" key="1">
    <source>
        <dbReference type="EMBL" id="KAK1125335.1"/>
    </source>
</evidence>
<comment type="caution">
    <text evidence="1">The sequence shown here is derived from an EMBL/GenBank/DDBJ whole genome shotgun (WGS) entry which is preliminary data.</text>
</comment>
<proteinExistence type="predicted"/>
<organism evidence="1 2">
    <name type="scientific">Melipona bicolor</name>
    <dbReference type="NCBI Taxonomy" id="60889"/>
    <lineage>
        <taxon>Eukaryota</taxon>
        <taxon>Metazoa</taxon>
        <taxon>Ecdysozoa</taxon>
        <taxon>Arthropoda</taxon>
        <taxon>Hexapoda</taxon>
        <taxon>Insecta</taxon>
        <taxon>Pterygota</taxon>
        <taxon>Neoptera</taxon>
        <taxon>Endopterygota</taxon>
        <taxon>Hymenoptera</taxon>
        <taxon>Apocrita</taxon>
        <taxon>Aculeata</taxon>
        <taxon>Apoidea</taxon>
        <taxon>Anthophila</taxon>
        <taxon>Apidae</taxon>
        <taxon>Melipona</taxon>
    </lineage>
</organism>
<name>A0AA40FUH5_9HYME</name>
<accession>A0AA40FUH5</accession>